<dbReference type="RefSeq" id="XP_022584892.1">
    <property type="nucleotide sequence ID" value="XM_022723592.1"/>
</dbReference>
<organism evidence="1 2">
    <name type="scientific">Penicilliopsis zonata CBS 506.65</name>
    <dbReference type="NCBI Taxonomy" id="1073090"/>
    <lineage>
        <taxon>Eukaryota</taxon>
        <taxon>Fungi</taxon>
        <taxon>Dikarya</taxon>
        <taxon>Ascomycota</taxon>
        <taxon>Pezizomycotina</taxon>
        <taxon>Eurotiomycetes</taxon>
        <taxon>Eurotiomycetidae</taxon>
        <taxon>Eurotiales</taxon>
        <taxon>Aspergillaceae</taxon>
        <taxon>Penicilliopsis</taxon>
    </lineage>
</organism>
<dbReference type="Proteomes" id="UP000184188">
    <property type="component" value="Unassembled WGS sequence"/>
</dbReference>
<evidence type="ECO:0000313" key="2">
    <source>
        <dbReference type="Proteomes" id="UP000184188"/>
    </source>
</evidence>
<proteinExistence type="predicted"/>
<dbReference type="AlphaFoldDB" id="A0A1L9ST53"/>
<dbReference type="VEuPathDB" id="FungiDB:ASPZODRAFT_13465"/>
<accession>A0A1L9ST53</accession>
<reference evidence="2" key="1">
    <citation type="journal article" date="2017" name="Genome Biol.">
        <title>Comparative genomics reveals high biological diversity and specific adaptations in the industrially and medically important fungal genus Aspergillus.</title>
        <authorList>
            <person name="de Vries R.P."/>
            <person name="Riley R."/>
            <person name="Wiebenga A."/>
            <person name="Aguilar-Osorio G."/>
            <person name="Amillis S."/>
            <person name="Uchima C.A."/>
            <person name="Anderluh G."/>
            <person name="Asadollahi M."/>
            <person name="Askin M."/>
            <person name="Barry K."/>
            <person name="Battaglia E."/>
            <person name="Bayram O."/>
            <person name="Benocci T."/>
            <person name="Braus-Stromeyer S.A."/>
            <person name="Caldana C."/>
            <person name="Canovas D."/>
            <person name="Cerqueira G.C."/>
            <person name="Chen F."/>
            <person name="Chen W."/>
            <person name="Choi C."/>
            <person name="Clum A."/>
            <person name="Dos Santos R.A."/>
            <person name="Damasio A.R."/>
            <person name="Diallinas G."/>
            <person name="Emri T."/>
            <person name="Fekete E."/>
            <person name="Flipphi M."/>
            <person name="Freyberg S."/>
            <person name="Gallo A."/>
            <person name="Gournas C."/>
            <person name="Habgood R."/>
            <person name="Hainaut M."/>
            <person name="Harispe M.L."/>
            <person name="Henrissat B."/>
            <person name="Hilden K.S."/>
            <person name="Hope R."/>
            <person name="Hossain A."/>
            <person name="Karabika E."/>
            <person name="Karaffa L."/>
            <person name="Karanyi Z."/>
            <person name="Krasevec N."/>
            <person name="Kuo A."/>
            <person name="Kusch H."/>
            <person name="LaButti K."/>
            <person name="Lagendijk E.L."/>
            <person name="Lapidus A."/>
            <person name="Levasseur A."/>
            <person name="Lindquist E."/>
            <person name="Lipzen A."/>
            <person name="Logrieco A.F."/>
            <person name="MacCabe A."/>
            <person name="Maekelae M.R."/>
            <person name="Malavazi I."/>
            <person name="Melin P."/>
            <person name="Meyer V."/>
            <person name="Mielnichuk N."/>
            <person name="Miskei M."/>
            <person name="Molnar A.P."/>
            <person name="Mule G."/>
            <person name="Ngan C.Y."/>
            <person name="Orejas M."/>
            <person name="Orosz E."/>
            <person name="Ouedraogo J.P."/>
            <person name="Overkamp K.M."/>
            <person name="Park H.-S."/>
            <person name="Perrone G."/>
            <person name="Piumi F."/>
            <person name="Punt P.J."/>
            <person name="Ram A.F."/>
            <person name="Ramon A."/>
            <person name="Rauscher S."/>
            <person name="Record E."/>
            <person name="Riano-Pachon D.M."/>
            <person name="Robert V."/>
            <person name="Roehrig J."/>
            <person name="Ruller R."/>
            <person name="Salamov A."/>
            <person name="Salih N.S."/>
            <person name="Samson R.A."/>
            <person name="Sandor E."/>
            <person name="Sanguinetti M."/>
            <person name="Schuetze T."/>
            <person name="Sepcic K."/>
            <person name="Shelest E."/>
            <person name="Sherlock G."/>
            <person name="Sophianopoulou V."/>
            <person name="Squina F.M."/>
            <person name="Sun H."/>
            <person name="Susca A."/>
            <person name="Todd R.B."/>
            <person name="Tsang A."/>
            <person name="Unkles S.E."/>
            <person name="van de Wiele N."/>
            <person name="van Rossen-Uffink D."/>
            <person name="Oliveira J.V."/>
            <person name="Vesth T.C."/>
            <person name="Visser J."/>
            <person name="Yu J.-H."/>
            <person name="Zhou M."/>
            <person name="Andersen M.R."/>
            <person name="Archer D.B."/>
            <person name="Baker S.E."/>
            <person name="Benoit I."/>
            <person name="Brakhage A.A."/>
            <person name="Braus G.H."/>
            <person name="Fischer R."/>
            <person name="Frisvad J.C."/>
            <person name="Goldman G.H."/>
            <person name="Houbraken J."/>
            <person name="Oakley B."/>
            <person name="Pocsi I."/>
            <person name="Scazzocchio C."/>
            <person name="Seiboth B."/>
            <person name="vanKuyk P.A."/>
            <person name="Wortman J."/>
            <person name="Dyer P.S."/>
            <person name="Grigoriev I.V."/>
        </authorList>
    </citation>
    <scope>NUCLEOTIDE SEQUENCE [LARGE SCALE GENOMIC DNA]</scope>
    <source>
        <strain evidence="2">CBS 506.65</strain>
    </source>
</reference>
<sequence length="113" mass="12745">MLLFPFAALLAALAAVLIFCKKYFAWKFPKFPGWPTILGSGERQGDFHHNWLNRNRIVLPLHSPSGNSHHGSEQSPAAPSSFLSCLRAKLYTPGASRWHKTRDLFKSVRNRGN</sequence>
<dbReference type="EMBL" id="KV878337">
    <property type="protein sequence ID" value="OJJ50382.1"/>
    <property type="molecule type" value="Genomic_DNA"/>
</dbReference>
<evidence type="ECO:0000313" key="1">
    <source>
        <dbReference type="EMBL" id="OJJ50382.1"/>
    </source>
</evidence>
<keyword evidence="2" id="KW-1185">Reference proteome</keyword>
<gene>
    <name evidence="1" type="ORF">ASPZODRAFT_13465</name>
</gene>
<dbReference type="GeneID" id="34610057"/>
<protein>
    <submittedName>
        <fullName evidence="1">Uncharacterized protein</fullName>
    </submittedName>
</protein>
<name>A0A1L9ST53_9EURO</name>